<dbReference type="CDD" id="cd03023">
    <property type="entry name" value="DsbA_Com1_like"/>
    <property type="match status" value="1"/>
</dbReference>
<evidence type="ECO:0000256" key="3">
    <source>
        <dbReference type="ARBA" id="ARBA00023157"/>
    </source>
</evidence>
<dbReference type="InterPro" id="IPR001853">
    <property type="entry name" value="DSBA-like_thioredoxin_dom"/>
</dbReference>
<dbReference type="PANTHER" id="PTHR13887:SF14">
    <property type="entry name" value="DISULFIDE BOND FORMATION PROTEIN D"/>
    <property type="match status" value="1"/>
</dbReference>
<evidence type="ECO:0000256" key="1">
    <source>
        <dbReference type="ARBA" id="ARBA00022729"/>
    </source>
</evidence>
<evidence type="ECO:0000256" key="4">
    <source>
        <dbReference type="ARBA" id="ARBA00023284"/>
    </source>
</evidence>
<dbReference type="PANTHER" id="PTHR13887">
    <property type="entry name" value="GLUTATHIONE S-TRANSFERASE KAPPA"/>
    <property type="match status" value="1"/>
</dbReference>
<dbReference type="GO" id="GO:0016491">
    <property type="term" value="F:oxidoreductase activity"/>
    <property type="evidence" value="ECO:0007669"/>
    <property type="project" value="UniProtKB-KW"/>
</dbReference>
<evidence type="ECO:0000259" key="6">
    <source>
        <dbReference type="PROSITE" id="PS51352"/>
    </source>
</evidence>
<protein>
    <submittedName>
        <fullName evidence="7">DsbA family protein</fullName>
    </submittedName>
</protein>
<dbReference type="Pfam" id="PF18312">
    <property type="entry name" value="ScsC_N"/>
    <property type="match status" value="1"/>
</dbReference>
<dbReference type="SUPFAM" id="SSF52833">
    <property type="entry name" value="Thioredoxin-like"/>
    <property type="match status" value="1"/>
</dbReference>
<dbReference type="RefSeq" id="WP_127709106.1">
    <property type="nucleotide sequence ID" value="NZ_SACO01000006.1"/>
</dbReference>
<keyword evidence="2" id="KW-0560">Oxidoreductase</keyword>
<proteinExistence type="predicted"/>
<keyword evidence="1 5" id="KW-0732">Signal</keyword>
<dbReference type="InterPro" id="IPR036249">
    <property type="entry name" value="Thioredoxin-like_sf"/>
</dbReference>
<name>A0A3S2X3X0_9SPHN</name>
<feature type="domain" description="Thioredoxin" evidence="6">
    <location>
        <begin position="59"/>
        <end position="233"/>
    </location>
</feature>
<evidence type="ECO:0000256" key="2">
    <source>
        <dbReference type="ARBA" id="ARBA00023002"/>
    </source>
</evidence>
<organism evidence="7 8">
    <name type="scientific">Novosphingobium umbonatum</name>
    <dbReference type="NCBI Taxonomy" id="1908524"/>
    <lineage>
        <taxon>Bacteria</taxon>
        <taxon>Pseudomonadati</taxon>
        <taxon>Pseudomonadota</taxon>
        <taxon>Alphaproteobacteria</taxon>
        <taxon>Sphingomonadales</taxon>
        <taxon>Sphingomonadaceae</taxon>
        <taxon>Novosphingobium</taxon>
    </lineage>
</organism>
<reference evidence="7 8" key="1">
    <citation type="submission" date="2019-01" db="EMBL/GenBank/DDBJ databases">
        <authorList>
            <person name="Chen W.-M."/>
        </authorList>
    </citation>
    <scope>NUCLEOTIDE SEQUENCE [LARGE SCALE GENOMIC DNA]</scope>
    <source>
        <strain evidence="7 8">FSY-9</strain>
    </source>
</reference>
<dbReference type="Proteomes" id="UP000282837">
    <property type="component" value="Unassembled WGS sequence"/>
</dbReference>
<dbReference type="AlphaFoldDB" id="A0A3S2X3X0"/>
<gene>
    <name evidence="7" type="ORF">EOE18_10255</name>
</gene>
<dbReference type="Pfam" id="PF01323">
    <property type="entry name" value="DSBA"/>
    <property type="match status" value="1"/>
</dbReference>
<feature type="signal peptide" evidence="5">
    <location>
        <begin position="1"/>
        <end position="29"/>
    </location>
</feature>
<keyword evidence="8" id="KW-1185">Reference proteome</keyword>
<keyword evidence="3" id="KW-1015">Disulfide bond</keyword>
<feature type="chain" id="PRO_5018740640" evidence="5">
    <location>
        <begin position="30"/>
        <end position="233"/>
    </location>
</feature>
<evidence type="ECO:0000313" key="7">
    <source>
        <dbReference type="EMBL" id="RVU05099.1"/>
    </source>
</evidence>
<dbReference type="InterPro" id="IPR013766">
    <property type="entry name" value="Thioredoxin_domain"/>
</dbReference>
<evidence type="ECO:0000313" key="8">
    <source>
        <dbReference type="Proteomes" id="UP000282837"/>
    </source>
</evidence>
<dbReference type="PROSITE" id="PS51352">
    <property type="entry name" value="THIOREDOXIN_2"/>
    <property type="match status" value="1"/>
</dbReference>
<dbReference type="EMBL" id="SACO01000006">
    <property type="protein sequence ID" value="RVU05099.1"/>
    <property type="molecule type" value="Genomic_DNA"/>
</dbReference>
<evidence type="ECO:0000256" key="5">
    <source>
        <dbReference type="SAM" id="SignalP"/>
    </source>
</evidence>
<dbReference type="InterPro" id="IPR041205">
    <property type="entry name" value="ScsC_N"/>
</dbReference>
<accession>A0A3S2X3X0</accession>
<keyword evidence="4" id="KW-0676">Redox-active center</keyword>
<comment type="caution">
    <text evidence="7">The sequence shown here is derived from an EMBL/GenBank/DDBJ whole genome shotgun (WGS) entry which is preliminary data.</text>
</comment>
<dbReference type="OrthoDB" id="9780147at2"/>
<sequence>MTQPIKPARLFLTALLGGVLGGAAVTATAHWVGRDNTRDYLLEHPEVLPQVVERLKAKESEGALAKAAPLAQKVWPGAVLGNPAGKTVLVEFMDYACGYCRASEKDVARLLAGNPDLKVVIRQLPILSPQSADAAKMALAAAKQSKFAAFHRAMYAAGRLTPETIATAARTAGVDLALAQKQMAEPATEAEIEGNLTLARNLGLNGTPSWIAGGQVLGGAVGYDALAKALAKN</sequence>
<dbReference type="Gene3D" id="3.40.30.10">
    <property type="entry name" value="Glutaredoxin"/>
    <property type="match status" value="1"/>
</dbReference>